<dbReference type="Pfam" id="PF07126">
    <property type="entry name" value="ZapC_C"/>
    <property type="match status" value="1"/>
</dbReference>
<dbReference type="HAMAP" id="MF_00906">
    <property type="entry name" value="ZapC"/>
    <property type="match status" value="1"/>
</dbReference>
<evidence type="ECO:0000256" key="4">
    <source>
        <dbReference type="ARBA" id="ARBA00023306"/>
    </source>
</evidence>
<accession>A0AA47KN58</accession>
<comment type="subcellular location">
    <subcellularLocation>
        <location evidence="5 6">Cytoplasm</location>
    </subcellularLocation>
</comment>
<evidence type="ECO:0000259" key="8">
    <source>
        <dbReference type="Pfam" id="PF21083"/>
    </source>
</evidence>
<name>A0AA47KN58_9GAMM</name>
<sequence length="184" mass="20441">MLKPNNAWRWYFDNTSNSLMLDLGDDMVFRVAISAKHLIPDAFSSSPFSVEDASLFQRLTEPLSNLSLSGPRQAELALNAVAAYRFHKPVLPKSWFFEPQQDTIATPEWGQIVELTSQTGDRAPFIIIENAGSASLCMLAREADFELSANKKMAFCGAIKVMNDRLSQPIPQTNSQKGRFALVG</sequence>
<dbReference type="InterPro" id="IPR048372">
    <property type="entry name" value="ZapC_C"/>
</dbReference>
<comment type="subunit">
    <text evidence="5">Interacts directly with FtsZ.</text>
</comment>
<reference evidence="9" key="1">
    <citation type="submission" date="2022-09" db="EMBL/GenBank/DDBJ databases">
        <authorList>
            <person name="Li Z.-J."/>
        </authorList>
    </citation>
    <scope>NUCLEOTIDE SEQUENCE</scope>
    <source>
        <strain evidence="9">TGB11</strain>
    </source>
</reference>
<protein>
    <recommendedName>
        <fullName evidence="5 6">Cell division protein ZapC</fullName>
    </recommendedName>
</protein>
<dbReference type="AlphaFoldDB" id="A0AA47KN58"/>
<dbReference type="InterPro" id="IPR009809">
    <property type="entry name" value="ZapC"/>
</dbReference>
<organism evidence="9 10">
    <name type="scientific">Salinivibrio kushneri</name>
    <dbReference type="NCBI Taxonomy" id="1908198"/>
    <lineage>
        <taxon>Bacteria</taxon>
        <taxon>Pseudomonadati</taxon>
        <taxon>Pseudomonadota</taxon>
        <taxon>Gammaproteobacteria</taxon>
        <taxon>Vibrionales</taxon>
        <taxon>Vibrionaceae</taxon>
        <taxon>Salinivibrio</taxon>
    </lineage>
</organism>
<dbReference type="Proteomes" id="UP001164748">
    <property type="component" value="Chromosome"/>
</dbReference>
<proteinExistence type="inferred from homology"/>
<evidence type="ECO:0000256" key="6">
    <source>
        <dbReference type="PIRNR" id="PIRNR010252"/>
    </source>
</evidence>
<comment type="similarity">
    <text evidence="5 6">Belongs to the ZapC family.</text>
</comment>
<evidence type="ECO:0000313" key="9">
    <source>
        <dbReference type="EMBL" id="WBA09848.1"/>
    </source>
</evidence>
<dbReference type="InterPro" id="IPR048373">
    <property type="entry name" value="ZapC_N"/>
</dbReference>
<feature type="domain" description="Cell-division protein ZapC C-terminal" evidence="7">
    <location>
        <begin position="89"/>
        <end position="168"/>
    </location>
</feature>
<evidence type="ECO:0000256" key="5">
    <source>
        <dbReference type="HAMAP-Rule" id="MF_00906"/>
    </source>
</evidence>
<evidence type="ECO:0000256" key="3">
    <source>
        <dbReference type="ARBA" id="ARBA00023210"/>
    </source>
</evidence>
<evidence type="ECO:0000256" key="1">
    <source>
        <dbReference type="ARBA" id="ARBA00022490"/>
    </source>
</evidence>
<dbReference type="GO" id="GO:0043093">
    <property type="term" value="P:FtsZ-dependent cytokinesis"/>
    <property type="evidence" value="ECO:0007669"/>
    <property type="project" value="UniProtKB-UniRule"/>
</dbReference>
<keyword evidence="3 5" id="KW-0717">Septation</keyword>
<evidence type="ECO:0000259" key="7">
    <source>
        <dbReference type="Pfam" id="PF07126"/>
    </source>
</evidence>
<keyword evidence="2 5" id="KW-0132">Cell division</keyword>
<comment type="function">
    <text evidence="5 6">Contributes to the efficiency of the cell division process by stabilizing the polymeric form of the cell division protein FtsZ. Acts by promoting interactions between FtsZ protofilaments and suppressing the GTPase activity of FtsZ.</text>
</comment>
<evidence type="ECO:0000313" key="10">
    <source>
        <dbReference type="Proteomes" id="UP001164748"/>
    </source>
</evidence>
<dbReference type="EMBL" id="CP114588">
    <property type="protein sequence ID" value="WBA09848.1"/>
    <property type="molecule type" value="Genomic_DNA"/>
</dbReference>
<gene>
    <name evidence="5" type="primary">zapC</name>
    <name evidence="9" type="ORF">N8M53_06550</name>
</gene>
<evidence type="ECO:0000256" key="2">
    <source>
        <dbReference type="ARBA" id="ARBA00022618"/>
    </source>
</evidence>
<dbReference type="PIRSF" id="PIRSF010252">
    <property type="entry name" value="ZapC"/>
    <property type="match status" value="1"/>
</dbReference>
<dbReference type="Pfam" id="PF21083">
    <property type="entry name" value="ZapC_N"/>
    <property type="match status" value="1"/>
</dbReference>
<dbReference type="GO" id="GO:0005737">
    <property type="term" value="C:cytoplasm"/>
    <property type="evidence" value="ECO:0007669"/>
    <property type="project" value="UniProtKB-SubCell"/>
</dbReference>
<keyword evidence="4 5" id="KW-0131">Cell cycle</keyword>
<dbReference type="RefSeq" id="WP_269579935.1">
    <property type="nucleotide sequence ID" value="NZ_CP114588.1"/>
</dbReference>
<feature type="domain" description="Cell-division protein ZapC N-terminal" evidence="8">
    <location>
        <begin position="1"/>
        <end position="88"/>
    </location>
</feature>
<dbReference type="GO" id="GO:0000917">
    <property type="term" value="P:division septum assembly"/>
    <property type="evidence" value="ECO:0007669"/>
    <property type="project" value="UniProtKB-KW"/>
</dbReference>
<keyword evidence="1 5" id="KW-0963">Cytoplasm</keyword>